<keyword evidence="3" id="KW-1185">Reference proteome</keyword>
<proteinExistence type="predicted"/>
<evidence type="ECO:0000256" key="1">
    <source>
        <dbReference type="SAM" id="SignalP"/>
    </source>
</evidence>
<dbReference type="eggNOG" id="ENOG5033ZUS">
    <property type="taxonomic scope" value="Bacteria"/>
</dbReference>
<gene>
    <name evidence="2" type="ORF">MSNKSG1_14012</name>
</gene>
<organism evidence="2 3">
    <name type="scientific">Marinobacter santoriniensis NKSG1</name>
    <dbReference type="NCBI Taxonomy" id="1288826"/>
    <lineage>
        <taxon>Bacteria</taxon>
        <taxon>Pseudomonadati</taxon>
        <taxon>Pseudomonadota</taxon>
        <taxon>Gammaproteobacteria</taxon>
        <taxon>Pseudomonadales</taxon>
        <taxon>Marinobacteraceae</taxon>
        <taxon>Marinobacter</taxon>
    </lineage>
</organism>
<protein>
    <submittedName>
        <fullName evidence="2">Uncharacterized protein</fullName>
    </submittedName>
</protein>
<reference evidence="2 3" key="1">
    <citation type="journal article" date="2013" name="Genome Announc.">
        <title>Genome Sequence of Hydrothermal Arsenic-Respiring Bacterium Marinobacter santoriniensis NKSG1T.</title>
        <authorList>
            <person name="Handley K.M."/>
            <person name="Upton M."/>
            <person name="Beatson S.A."/>
            <person name="Hery M."/>
            <person name="Lloyd J.R."/>
        </authorList>
    </citation>
    <scope>NUCLEOTIDE SEQUENCE [LARGE SCALE GENOMIC DNA]</scope>
    <source>
        <strain evidence="2 3">NKSG1</strain>
    </source>
</reference>
<comment type="caution">
    <text evidence="2">The sequence shown here is derived from an EMBL/GenBank/DDBJ whole genome shotgun (WGS) entry which is preliminary data.</text>
</comment>
<dbReference type="RefSeq" id="WP_008939929.1">
    <property type="nucleotide sequence ID" value="NZ_APAT01000021.1"/>
</dbReference>
<evidence type="ECO:0000313" key="2">
    <source>
        <dbReference type="EMBL" id="EMP54852.1"/>
    </source>
</evidence>
<dbReference type="Proteomes" id="UP000011960">
    <property type="component" value="Unassembled WGS sequence"/>
</dbReference>
<dbReference type="STRING" id="1288826.MSNKSG1_14012"/>
<dbReference type="OrthoDB" id="6362810at2"/>
<keyword evidence="1" id="KW-0732">Signal</keyword>
<feature type="chain" id="PRO_5004081286" evidence="1">
    <location>
        <begin position="25"/>
        <end position="260"/>
    </location>
</feature>
<dbReference type="EMBL" id="APAT01000021">
    <property type="protein sequence ID" value="EMP54852.1"/>
    <property type="molecule type" value="Genomic_DNA"/>
</dbReference>
<name>M7DB04_9GAMM</name>
<dbReference type="Gene3D" id="3.40.190.10">
    <property type="entry name" value="Periplasmic binding protein-like II"/>
    <property type="match status" value="2"/>
</dbReference>
<sequence>MKASRYPLLSLVLILMFSAVPAEGAQAVRIATPDISNLLTESGDGIYQRLMNRAVAGLPWQATEQFYPYKRALMVFQQGDADCIYSFTDVLRNKLGQDAVVASYPLGKFAFYIFTAKGAPAPAGLDELRGQEVGAVIGHETYLDPILSGRDLKVFWSKSDAMNLAMLKHGRFDIMIAALPDVAPLLDQLSYQPAHPLLESFDRLTCHNTRRNRAFVKALSASLKRLKSEGVYQDIAGPLYLDFKTDQAPEGVNKAGRTPD</sequence>
<dbReference type="SUPFAM" id="SSF53850">
    <property type="entry name" value="Periplasmic binding protein-like II"/>
    <property type="match status" value="1"/>
</dbReference>
<dbReference type="PATRIC" id="fig|1288826.3.peg.2781"/>
<accession>M7DB04</accession>
<feature type="signal peptide" evidence="1">
    <location>
        <begin position="1"/>
        <end position="24"/>
    </location>
</feature>
<dbReference type="AlphaFoldDB" id="M7DB04"/>
<evidence type="ECO:0000313" key="3">
    <source>
        <dbReference type="Proteomes" id="UP000011960"/>
    </source>
</evidence>